<evidence type="ECO:0000313" key="3">
    <source>
        <dbReference type="Proteomes" id="UP000293036"/>
    </source>
</evidence>
<reference evidence="2 3" key="1">
    <citation type="submission" date="2019-02" db="EMBL/GenBank/DDBJ databases">
        <title>Arcanobacterium bovis sp. nov., isolated from the milk of a cow with mastitis.</title>
        <authorList>
            <person name="Sammra O."/>
            <person name="Foster G."/>
            <person name="Hassan A."/>
            <person name="Alssahen M."/>
            <person name="Laemmler C."/>
            <person name="Borowiak M."/>
            <person name="Malorny B."/>
            <person name="Abdulmawjood A."/>
        </authorList>
    </citation>
    <scope>NUCLEOTIDE SEQUENCE [LARGE SCALE GENOMIC DNA]</scope>
    <source>
        <strain evidence="2 3">C605018/01/1</strain>
    </source>
</reference>
<dbReference type="OrthoDB" id="4829950at2"/>
<dbReference type="Proteomes" id="UP000293036">
    <property type="component" value="Unassembled WGS sequence"/>
</dbReference>
<feature type="chain" id="PRO_5038634637" description="Peptidase M23" evidence="1">
    <location>
        <begin position="26"/>
        <end position="141"/>
    </location>
</feature>
<protein>
    <recommendedName>
        <fullName evidence="4">Peptidase M23</fullName>
    </recommendedName>
</protein>
<evidence type="ECO:0008006" key="4">
    <source>
        <dbReference type="Google" id="ProtNLM"/>
    </source>
</evidence>
<dbReference type="AlphaFoldDB" id="A0A4Q9V0B1"/>
<evidence type="ECO:0000256" key="1">
    <source>
        <dbReference type="SAM" id="SignalP"/>
    </source>
</evidence>
<gene>
    <name evidence="2" type="ORF">EZJ44_08055</name>
</gene>
<keyword evidence="1" id="KW-0732">Signal</keyword>
<accession>A0A4Q9V0B1</accession>
<evidence type="ECO:0000313" key="2">
    <source>
        <dbReference type="EMBL" id="TBW20871.1"/>
    </source>
</evidence>
<organism evidence="2 3">
    <name type="scientific">Arcanobacterium bovis</name>
    <dbReference type="NCBI Taxonomy" id="2529275"/>
    <lineage>
        <taxon>Bacteria</taxon>
        <taxon>Bacillati</taxon>
        <taxon>Actinomycetota</taxon>
        <taxon>Actinomycetes</taxon>
        <taxon>Actinomycetales</taxon>
        <taxon>Actinomycetaceae</taxon>
        <taxon>Arcanobacterium</taxon>
    </lineage>
</organism>
<name>A0A4Q9V0B1_9ACTO</name>
<sequence>MNKKTRSLKASIAAVTLAATSLVVAAPIASAGTGACPLGASCVWIHYNYDGIAGENYSHSSPVHASRDNNTKSAAANGKSCYATHFYDYRWGNSGSYFTLYSKYMKGSNYQDPNLSNGAGVGPYANENWADRISRVTYDGC</sequence>
<dbReference type="EMBL" id="SJDT01000007">
    <property type="protein sequence ID" value="TBW20871.1"/>
    <property type="molecule type" value="Genomic_DNA"/>
</dbReference>
<proteinExistence type="predicted"/>
<feature type="signal peptide" evidence="1">
    <location>
        <begin position="1"/>
        <end position="25"/>
    </location>
</feature>
<dbReference type="Pfam" id="PF03995">
    <property type="entry name" value="Inhibitor_I36"/>
    <property type="match status" value="1"/>
</dbReference>
<keyword evidence="3" id="KW-1185">Reference proteome</keyword>
<comment type="caution">
    <text evidence="2">The sequence shown here is derived from an EMBL/GenBank/DDBJ whole genome shotgun (WGS) entry which is preliminary data.</text>
</comment>